<reference evidence="3 4" key="1">
    <citation type="submission" date="2016-11" db="EMBL/GenBank/DDBJ databases">
        <title>Complete genome sequence of Sulfitobacter sp. AM1-D1, a toxic bacteria associated with marine dinoflagellate Alexandrium minutum in East China Sea.</title>
        <authorList>
            <person name="Yang Q."/>
            <person name="Zhang X."/>
            <person name="Tian X."/>
        </authorList>
    </citation>
    <scope>NUCLEOTIDE SEQUENCE [LARGE SCALE GENOMIC DNA]</scope>
    <source>
        <strain evidence="3 4">AM1-D1</strain>
    </source>
</reference>
<dbReference type="EMBL" id="CP018076">
    <property type="protein sequence ID" value="APE42298.1"/>
    <property type="molecule type" value="Genomic_DNA"/>
</dbReference>
<keyword evidence="2" id="KW-1133">Transmembrane helix</keyword>
<evidence type="ECO:0000256" key="1">
    <source>
        <dbReference type="SAM" id="MobiDB-lite"/>
    </source>
</evidence>
<protein>
    <submittedName>
        <fullName evidence="3">Uncharacterized protein</fullName>
    </submittedName>
</protein>
<dbReference type="Proteomes" id="UP000181897">
    <property type="component" value="Chromosome"/>
</dbReference>
<organism evidence="3 4">
    <name type="scientific">Sulfitobacter alexandrii</name>
    <dbReference type="NCBI Taxonomy" id="1917485"/>
    <lineage>
        <taxon>Bacteria</taxon>
        <taxon>Pseudomonadati</taxon>
        <taxon>Pseudomonadota</taxon>
        <taxon>Alphaproteobacteria</taxon>
        <taxon>Rhodobacterales</taxon>
        <taxon>Roseobacteraceae</taxon>
        <taxon>Sulfitobacter</taxon>
    </lineage>
</organism>
<proteinExistence type="predicted"/>
<feature type="region of interest" description="Disordered" evidence="1">
    <location>
        <begin position="1"/>
        <end position="29"/>
    </location>
</feature>
<evidence type="ECO:0000256" key="2">
    <source>
        <dbReference type="SAM" id="Phobius"/>
    </source>
</evidence>
<feature type="region of interest" description="Disordered" evidence="1">
    <location>
        <begin position="47"/>
        <end position="112"/>
    </location>
</feature>
<feature type="compositionally biased region" description="Low complexity" evidence="1">
    <location>
        <begin position="55"/>
        <end position="70"/>
    </location>
</feature>
<sequence>MMTTAKEQSKDTLSETVEAQAAGETAELDPASLAAIRELLACEVAEPQPPATGRPEAAAQAEPAAVAPAPRMTSKRELLEQQAIAPQEPLAAPTPVWPRRGTRNRADAPASRGRVGRLKAAVTGYRPTPRHIVIGACALIVVLRPWLVLGLALLGLFVMTGVFLILGYDGFWRRAMGLARWYARRHPSRAVELHRKLDSFAMKWDAILDRFPEGTVDGLYLPDFGDLAEADSRHDAAMDRRLSEMRERGA</sequence>
<gene>
    <name evidence="3" type="ORF">BOO69_01880</name>
</gene>
<dbReference type="KEGG" id="suam:BOO69_01880"/>
<evidence type="ECO:0000313" key="3">
    <source>
        <dbReference type="EMBL" id="APE42298.1"/>
    </source>
</evidence>
<keyword evidence="2" id="KW-0812">Transmembrane</keyword>
<keyword evidence="4" id="KW-1185">Reference proteome</keyword>
<evidence type="ECO:0000313" key="4">
    <source>
        <dbReference type="Proteomes" id="UP000181897"/>
    </source>
</evidence>
<dbReference type="AlphaFoldDB" id="A0A1J0WDB1"/>
<feature type="transmembrane region" description="Helical" evidence="2">
    <location>
        <begin position="146"/>
        <end position="168"/>
    </location>
</feature>
<accession>A0A1J0WDB1</accession>
<name>A0A1J0WDB1_9RHOB</name>
<keyword evidence="2" id="KW-0472">Membrane</keyword>